<dbReference type="GO" id="GO:0071424">
    <property type="term" value="F:rRNA (cytosine-N4-)-methyltransferase activity"/>
    <property type="evidence" value="ECO:0007669"/>
    <property type="project" value="UniProtKB-UniRule"/>
</dbReference>
<accession>A0A2H0BJD1</accession>
<comment type="similarity">
    <text evidence="1 6">Belongs to the methyltransferase superfamily. RsmH family.</text>
</comment>
<keyword evidence="2 6" id="KW-0698">rRNA processing</keyword>
<dbReference type="SUPFAM" id="SSF53335">
    <property type="entry name" value="S-adenosyl-L-methionine-dependent methyltransferases"/>
    <property type="match status" value="1"/>
</dbReference>
<feature type="binding site" evidence="6">
    <location>
        <position position="91"/>
    </location>
    <ligand>
        <name>S-adenosyl-L-methionine</name>
        <dbReference type="ChEBI" id="CHEBI:59789"/>
    </ligand>
</feature>
<dbReference type="InterPro" id="IPR029063">
    <property type="entry name" value="SAM-dependent_MTases_sf"/>
</dbReference>
<dbReference type="Gene3D" id="3.40.50.150">
    <property type="entry name" value="Vaccinia Virus protein VP39"/>
    <property type="match status" value="1"/>
</dbReference>
<feature type="binding site" evidence="6">
    <location>
        <position position="64"/>
    </location>
    <ligand>
        <name>S-adenosyl-L-methionine</name>
        <dbReference type="ChEBI" id="CHEBI:59789"/>
    </ligand>
</feature>
<keyword evidence="4 6" id="KW-0808">Transferase</keyword>
<evidence type="ECO:0000256" key="4">
    <source>
        <dbReference type="ARBA" id="ARBA00022679"/>
    </source>
</evidence>
<evidence type="ECO:0000256" key="5">
    <source>
        <dbReference type="ARBA" id="ARBA00022691"/>
    </source>
</evidence>
<comment type="catalytic activity">
    <reaction evidence="6">
        <text>cytidine(1402) in 16S rRNA + S-adenosyl-L-methionine = N(4)-methylcytidine(1402) in 16S rRNA + S-adenosyl-L-homocysteine + H(+)</text>
        <dbReference type="Rhea" id="RHEA:42928"/>
        <dbReference type="Rhea" id="RHEA-COMP:10286"/>
        <dbReference type="Rhea" id="RHEA-COMP:10287"/>
        <dbReference type="ChEBI" id="CHEBI:15378"/>
        <dbReference type="ChEBI" id="CHEBI:57856"/>
        <dbReference type="ChEBI" id="CHEBI:59789"/>
        <dbReference type="ChEBI" id="CHEBI:74506"/>
        <dbReference type="ChEBI" id="CHEBI:82748"/>
        <dbReference type="EC" id="2.1.1.199"/>
    </reaction>
</comment>
<dbReference type="Proteomes" id="UP000229847">
    <property type="component" value="Unassembled WGS sequence"/>
</dbReference>
<dbReference type="PIRSF" id="PIRSF004486">
    <property type="entry name" value="MraW"/>
    <property type="match status" value="1"/>
</dbReference>
<sequence>MGGEKLDPTEKKEFKHIPVLPKEVIEILKPHKGGVYVDGTIGGGGHSELIAKEAEGDVRIIGIDQDPEAIKAAEKKLSFLGERVTFVRDNFRNLNRILDELGVDYIDGILLDLGVSTYQLETPERGFSFSESEKDLNAPLDMRMDPSQALTAYDVVNTYEEGELRDILYKYGEEPFSRNIAGRIVFARKIKPIETTNELLGIVKSATSPKYRFSRKRGHYASKTFRAISIEVNQELAVLSEVIPQAVKRLKKGGRFVVISFYSGEDRIVKHSFREMANEEKPIVGLVTKKPVFATEEEIAINPKAASARLRAVERL</sequence>
<evidence type="ECO:0000313" key="8">
    <source>
        <dbReference type="Proteomes" id="UP000229847"/>
    </source>
</evidence>
<keyword evidence="6" id="KW-0963">Cytoplasm</keyword>
<dbReference type="EMBL" id="PCSW01000036">
    <property type="protein sequence ID" value="PIP57785.1"/>
    <property type="molecule type" value="Genomic_DNA"/>
</dbReference>
<feature type="binding site" evidence="6">
    <location>
        <begin position="44"/>
        <end position="46"/>
    </location>
    <ligand>
        <name>S-adenosyl-L-methionine</name>
        <dbReference type="ChEBI" id="CHEBI:59789"/>
    </ligand>
</feature>
<keyword evidence="5 6" id="KW-0949">S-adenosyl-L-methionine</keyword>
<name>A0A2H0BJD1_9BACT</name>
<gene>
    <name evidence="6" type="primary">rsmH</name>
    <name evidence="7" type="ORF">COX03_01195</name>
</gene>
<dbReference type="Pfam" id="PF01795">
    <property type="entry name" value="Methyltransf_5"/>
    <property type="match status" value="1"/>
</dbReference>
<protein>
    <recommendedName>
        <fullName evidence="6">Ribosomal RNA small subunit methyltransferase H</fullName>
        <ecNumber evidence="6">2.1.1.199</ecNumber>
    </recommendedName>
    <alternativeName>
        <fullName evidence="6">16S rRNA m(4)C1402 methyltransferase</fullName>
    </alternativeName>
    <alternativeName>
        <fullName evidence="6">rRNA (cytosine-N(4)-)-methyltransferase RsmH</fullName>
    </alternativeName>
</protein>
<feature type="binding site" evidence="6">
    <location>
        <position position="119"/>
    </location>
    <ligand>
        <name>S-adenosyl-L-methionine</name>
        <dbReference type="ChEBI" id="CHEBI:59789"/>
    </ligand>
</feature>
<evidence type="ECO:0000256" key="6">
    <source>
        <dbReference type="HAMAP-Rule" id="MF_01007"/>
    </source>
</evidence>
<comment type="function">
    <text evidence="6">Specifically methylates the N4 position of cytidine in position 1402 (C1402) of 16S rRNA.</text>
</comment>
<dbReference type="InterPro" id="IPR002903">
    <property type="entry name" value="RsmH"/>
</dbReference>
<comment type="caution">
    <text evidence="7">The sequence shown here is derived from an EMBL/GenBank/DDBJ whole genome shotgun (WGS) entry which is preliminary data.</text>
</comment>
<dbReference type="HAMAP" id="MF_01007">
    <property type="entry name" value="16SrRNA_methyltr_H"/>
    <property type="match status" value="1"/>
</dbReference>
<proteinExistence type="inferred from homology"/>
<dbReference type="InterPro" id="IPR023397">
    <property type="entry name" value="SAM-dep_MeTrfase_MraW_recog"/>
</dbReference>
<evidence type="ECO:0000313" key="7">
    <source>
        <dbReference type="EMBL" id="PIP57785.1"/>
    </source>
</evidence>
<evidence type="ECO:0000256" key="1">
    <source>
        <dbReference type="ARBA" id="ARBA00010396"/>
    </source>
</evidence>
<dbReference type="SUPFAM" id="SSF81799">
    <property type="entry name" value="Putative methyltransferase TM0872, insert domain"/>
    <property type="match status" value="1"/>
</dbReference>
<dbReference type="PANTHER" id="PTHR11265">
    <property type="entry name" value="S-ADENOSYL-METHYLTRANSFERASE MRAW"/>
    <property type="match status" value="1"/>
</dbReference>
<evidence type="ECO:0000256" key="2">
    <source>
        <dbReference type="ARBA" id="ARBA00022552"/>
    </source>
</evidence>
<dbReference type="GO" id="GO:0070475">
    <property type="term" value="P:rRNA base methylation"/>
    <property type="evidence" value="ECO:0007669"/>
    <property type="project" value="UniProtKB-UniRule"/>
</dbReference>
<feature type="binding site" evidence="6">
    <location>
        <position position="112"/>
    </location>
    <ligand>
        <name>S-adenosyl-L-methionine</name>
        <dbReference type="ChEBI" id="CHEBI:59789"/>
    </ligand>
</feature>
<evidence type="ECO:0000256" key="3">
    <source>
        <dbReference type="ARBA" id="ARBA00022603"/>
    </source>
</evidence>
<dbReference type="PANTHER" id="PTHR11265:SF0">
    <property type="entry name" value="12S RRNA N4-METHYLCYTIDINE METHYLTRANSFERASE"/>
    <property type="match status" value="1"/>
</dbReference>
<dbReference type="AlphaFoldDB" id="A0A2H0BJD1"/>
<reference evidence="7 8" key="1">
    <citation type="submission" date="2017-09" db="EMBL/GenBank/DDBJ databases">
        <title>Depth-based differentiation of microbial function through sediment-hosted aquifers and enrichment of novel symbionts in the deep terrestrial subsurface.</title>
        <authorList>
            <person name="Probst A.J."/>
            <person name="Ladd B."/>
            <person name="Jarett J.K."/>
            <person name="Geller-Mcgrath D.E."/>
            <person name="Sieber C.M."/>
            <person name="Emerson J.B."/>
            <person name="Anantharaman K."/>
            <person name="Thomas B.C."/>
            <person name="Malmstrom R."/>
            <person name="Stieglmeier M."/>
            <person name="Klingl A."/>
            <person name="Woyke T."/>
            <person name="Ryan C.M."/>
            <person name="Banfield J.F."/>
        </authorList>
    </citation>
    <scope>NUCLEOTIDE SEQUENCE [LARGE SCALE GENOMIC DNA]</scope>
    <source>
        <strain evidence="7">CG22_combo_CG10-13_8_21_14_all_39_10</strain>
    </source>
</reference>
<dbReference type="CDD" id="cd02440">
    <property type="entry name" value="AdoMet_MTases"/>
    <property type="match status" value="1"/>
</dbReference>
<dbReference type="Gene3D" id="1.10.150.170">
    <property type="entry name" value="Putative methyltransferase TM0872, insert domain"/>
    <property type="match status" value="1"/>
</dbReference>
<organism evidence="7 8">
    <name type="scientific">Candidatus Woesebacteria bacterium CG22_combo_CG10-13_8_21_14_all_39_10</name>
    <dbReference type="NCBI Taxonomy" id="1975059"/>
    <lineage>
        <taxon>Bacteria</taxon>
        <taxon>Candidatus Woeseibacteriota</taxon>
    </lineage>
</organism>
<keyword evidence="3 6" id="KW-0489">Methyltransferase</keyword>
<dbReference type="NCBIfam" id="TIGR00006">
    <property type="entry name" value="16S rRNA (cytosine(1402)-N(4))-methyltransferase RsmH"/>
    <property type="match status" value="1"/>
</dbReference>
<dbReference type="EC" id="2.1.1.199" evidence="6"/>
<dbReference type="GO" id="GO:0005737">
    <property type="term" value="C:cytoplasm"/>
    <property type="evidence" value="ECO:0007669"/>
    <property type="project" value="UniProtKB-SubCell"/>
</dbReference>
<comment type="subcellular location">
    <subcellularLocation>
        <location evidence="6">Cytoplasm</location>
    </subcellularLocation>
</comment>